<feature type="compositionally biased region" description="Basic and acidic residues" evidence="1">
    <location>
        <begin position="1"/>
        <end position="12"/>
    </location>
</feature>
<feature type="compositionally biased region" description="Basic and acidic residues" evidence="1">
    <location>
        <begin position="401"/>
        <end position="416"/>
    </location>
</feature>
<dbReference type="GO" id="GO:0016787">
    <property type="term" value="F:hydrolase activity"/>
    <property type="evidence" value="ECO:0007669"/>
    <property type="project" value="UniProtKB-KW"/>
</dbReference>
<dbReference type="InterPro" id="IPR042047">
    <property type="entry name" value="SleB_dom1"/>
</dbReference>
<keyword evidence="3" id="KW-0378">Hydrolase</keyword>
<proteinExistence type="predicted"/>
<evidence type="ECO:0000313" key="3">
    <source>
        <dbReference type="EMBL" id="QIG68316.1"/>
    </source>
</evidence>
<dbReference type="Pfam" id="PF07486">
    <property type="entry name" value="Hydrolase_2"/>
    <property type="match status" value="1"/>
</dbReference>
<keyword evidence="4" id="KW-1185">Reference proteome</keyword>
<feature type="compositionally biased region" description="Low complexity" evidence="1">
    <location>
        <begin position="13"/>
        <end position="30"/>
    </location>
</feature>
<feature type="domain" description="Cell wall hydrolase SleB" evidence="2">
    <location>
        <begin position="247"/>
        <end position="342"/>
    </location>
</feature>
<dbReference type="Proteomes" id="UP000612125">
    <property type="component" value="Segment"/>
</dbReference>
<protein>
    <submittedName>
        <fullName evidence="3">Cell wall hydrolase SleB-like protein</fullName>
    </submittedName>
</protein>
<gene>
    <name evidence="3" type="ORF">EVB57_039</name>
</gene>
<accession>A0A7S5UTI4</accession>
<dbReference type="Gene3D" id="1.10.10.2520">
    <property type="entry name" value="Cell wall hydrolase SleB, domain 1"/>
    <property type="match status" value="1"/>
</dbReference>
<dbReference type="EMBL" id="MN988488">
    <property type="protein sequence ID" value="QIG68316.1"/>
    <property type="molecule type" value="Genomic_DNA"/>
</dbReference>
<evidence type="ECO:0000256" key="1">
    <source>
        <dbReference type="SAM" id="MobiDB-lite"/>
    </source>
</evidence>
<sequence length="1117" mass="120899">MAQQVEGRRDIVQDPLRQQAQQPQAERSVQTTGIRGPSMPSMAGLGQQQSELDAAMGGLNDVLGKMFDEQKDTWITEGKTAYMSGVTEAELMKNGNRYTQMGYLQLKARNDVNQFYLQEQSDLASASSTMEPAEYQKYLSEKRKTFLDGIQDPYAKKVAVAAFEQVNPDLAQKQFVQNNSYNLDQRDTEVQRYLDTGTIASPTAGKVIPGETSLKISPTPVEPVMSLVGNDRDLGIKTLIGEAGNQGEFGMAAVAHVIRNRATDSRYPNSISGVVTQKNQFSVWNKGKEGRAGELSALGPGNPLYDKAAKVFDAVMSGRHVDPTGGALNYHSPAGMTAYAAQGVKVSQATLNRTRAAEADGNSIRIGGHVFYNKTDGAGRTVREPIEPVAQGDYVDPMVSTDERDNPFPGKAKDDLLPSTAGTTGASIIDQQNQQAAQNEGVAGVKEAGAPNETLDFIRNYKGLPKDRMAKNVAKSMARQLDAGNDTLFNDAGGTSILYELGADASDIDAVQKAKARYDAAQDKKYDEDDLKFEDDILRAADDPGADADKIRGMISDRVKAGEYTDEQGKTLARQAAATIRARENQATATADAEAKKQKEARDSVFANPDFLQEIGGLYQQIKAGTVSFETAADNVKLIADGYGAKDTDVEKMMGEIQRIDQARKDELRNKAEAAIASTATSTANKQEAQQALGRGFGISNLTGEVKVTDGAGQTIKMSTKDYAIQQIKQEAIIKHTTMQQTDSAIGKTPVPDKAAIAIEVFTKLQQHGVVDPETKAQMTAAMAGNIIDPKTKEVNKSAQEAYDLYTTLRRNPQINEGYLAEMVGDPYTRTLLETAYTLDGGNLTGPEALVRAKELLSQKDFDPNQKIARDAVFNAQSQVMGKSLVEEATNPGFWSYFGARFDSGEINRAVQIGAPMIQQQLQSAADSYYLQFPGIQPEAALNLAKADVKKNMKVIAGNVIVTPDKLNEKMGLKNPESVNDAVKGFVAEYGKDLFFQGDATKHLNALTAESINPTPGDRSWGKNTSLPVNVRWMPNIGPNGSFAITRIKDSKTNEPDTATQVFIQAEKIGAWYTKSQATPSALRSIYDSARHGLATKQQVHNAGEAGNAIGAMFKPN</sequence>
<feature type="region of interest" description="Disordered" evidence="1">
    <location>
        <begin position="396"/>
        <end position="423"/>
    </location>
</feature>
<name>A0A7S5UTI4_9CAUD</name>
<dbReference type="InterPro" id="IPR011105">
    <property type="entry name" value="Cell_wall_hydrolase_SleB"/>
</dbReference>
<reference evidence="3 4" key="1">
    <citation type="submission" date="2020-01" db="EMBL/GenBank/DDBJ databases">
        <title>Patterns of diversity and host range of bacteriophage communities associated with bean-nodulatin bacteria.</title>
        <authorList>
            <person name="Vann Cauwenberghe J."/>
            <person name="Santamaria R.I."/>
            <person name="Bustos P."/>
            <person name="Juarez S."/>
            <person name="Gonzalez V."/>
        </authorList>
    </citation>
    <scope>NUCLEOTIDE SEQUENCE [LARGE SCALE GENOMIC DNA]</scope>
    <source>
        <strain evidence="4">RHph</strain>
    </source>
</reference>
<feature type="region of interest" description="Disordered" evidence="1">
    <location>
        <begin position="1"/>
        <end position="47"/>
    </location>
</feature>
<organism evidence="3 4">
    <name type="scientific">Rhizobium phage RHph_Y1_20</name>
    <dbReference type="NCBI Taxonomy" id="2509571"/>
    <lineage>
        <taxon>Viruses</taxon>
        <taxon>Duplodnaviria</taxon>
        <taxon>Heunggongvirae</taxon>
        <taxon>Uroviricota</taxon>
        <taxon>Caudoviricetes</taxon>
        <taxon>Autographivirales</taxon>
        <taxon>Dunnvirinae</taxon>
        <taxon>Tepoztlanvirus</taxon>
        <taxon>Tepoztlanvirus RHphY120</taxon>
    </lineage>
</organism>
<evidence type="ECO:0000313" key="4">
    <source>
        <dbReference type="Proteomes" id="UP000612125"/>
    </source>
</evidence>
<evidence type="ECO:0000259" key="2">
    <source>
        <dbReference type="Pfam" id="PF07486"/>
    </source>
</evidence>